<dbReference type="Proteomes" id="UP001237642">
    <property type="component" value="Unassembled WGS sequence"/>
</dbReference>
<organism evidence="13 14">
    <name type="scientific">Heracleum sosnowskyi</name>
    <dbReference type="NCBI Taxonomy" id="360622"/>
    <lineage>
        <taxon>Eukaryota</taxon>
        <taxon>Viridiplantae</taxon>
        <taxon>Streptophyta</taxon>
        <taxon>Embryophyta</taxon>
        <taxon>Tracheophyta</taxon>
        <taxon>Spermatophyta</taxon>
        <taxon>Magnoliopsida</taxon>
        <taxon>eudicotyledons</taxon>
        <taxon>Gunneridae</taxon>
        <taxon>Pentapetalae</taxon>
        <taxon>asterids</taxon>
        <taxon>campanulids</taxon>
        <taxon>Apiales</taxon>
        <taxon>Apiaceae</taxon>
        <taxon>Apioideae</taxon>
        <taxon>apioid superclade</taxon>
        <taxon>Tordylieae</taxon>
        <taxon>Tordyliinae</taxon>
        <taxon>Heracleum</taxon>
    </lineage>
</organism>
<dbReference type="GO" id="GO:0005886">
    <property type="term" value="C:plasma membrane"/>
    <property type="evidence" value="ECO:0007669"/>
    <property type="project" value="UniProtKB-SubCell"/>
</dbReference>
<dbReference type="PANTHER" id="PTHR33044">
    <property type="entry name" value="BIFUNCTIONAL INHIBITOR/LIPID-TRANSFER PROTEIN/SEED STORAGE 2S ALBUMIN SUPERFAMILY PROTEIN-RELATED"/>
    <property type="match status" value="1"/>
</dbReference>
<reference evidence="13" key="1">
    <citation type="submission" date="2023-02" db="EMBL/GenBank/DDBJ databases">
        <title>Genome of toxic invasive species Heracleum sosnowskyi carries increased number of genes despite the absence of recent whole-genome duplications.</title>
        <authorList>
            <person name="Schelkunov M."/>
            <person name="Shtratnikova V."/>
            <person name="Makarenko M."/>
            <person name="Klepikova A."/>
            <person name="Omelchenko D."/>
            <person name="Novikova G."/>
            <person name="Obukhova E."/>
            <person name="Bogdanov V."/>
            <person name="Penin A."/>
            <person name="Logacheva M."/>
        </authorList>
    </citation>
    <scope>NUCLEOTIDE SEQUENCE</scope>
    <source>
        <strain evidence="13">Hsosn_3</strain>
        <tissue evidence="13">Leaf</tissue>
    </source>
</reference>
<comment type="subcellular location">
    <subcellularLocation>
        <location evidence="1">Cell membrane</location>
        <topology evidence="1">Lipid-anchor</topology>
        <topology evidence="1">GPI-anchor</topology>
    </subcellularLocation>
</comment>
<evidence type="ECO:0000256" key="3">
    <source>
        <dbReference type="ARBA" id="ARBA00022448"/>
    </source>
</evidence>
<evidence type="ECO:0000256" key="11">
    <source>
        <dbReference type="SAM" id="SignalP"/>
    </source>
</evidence>
<gene>
    <name evidence="13" type="ORF">POM88_043749</name>
</gene>
<dbReference type="FunFam" id="1.10.110.10:FF:000001">
    <property type="entry name" value="Bifunctional inhibitor/lipid-transfer protein/seed storage 2S albumin superfamily protein"/>
    <property type="match status" value="1"/>
</dbReference>
<evidence type="ECO:0000313" key="14">
    <source>
        <dbReference type="Proteomes" id="UP001237642"/>
    </source>
</evidence>
<comment type="caution">
    <text evidence="13">The sequence shown here is derived from an EMBL/GenBank/DDBJ whole genome shotgun (WGS) entry which is preliminary data.</text>
</comment>
<sequence length="179" mass="17966">MTTHLFILSTLLILGVTNVCSASHHTAPAPAVDCSTVVMNMVDCLSFVTSGSTVVKPEGSCCSGLKSVLKTNAECLCEAFKNSAQFGVSLNVTKAMTLPTICKISAPSVTNCGISVGQAPALSPMTMPPSSISDAPAMSIGTDDVVPAPSPGSSGASSELVISASLLVLGVFIASVSSL</sequence>
<protein>
    <submittedName>
        <fullName evidence="13">Non-specific lipid-transfer protein-like protein</fullName>
    </submittedName>
</protein>
<dbReference type="InterPro" id="IPR043325">
    <property type="entry name" value="LTSS"/>
</dbReference>
<evidence type="ECO:0000256" key="7">
    <source>
        <dbReference type="ARBA" id="ARBA00023121"/>
    </source>
</evidence>
<dbReference type="Pfam" id="PF14368">
    <property type="entry name" value="LTP_2"/>
    <property type="match status" value="1"/>
</dbReference>
<feature type="signal peptide" evidence="11">
    <location>
        <begin position="1"/>
        <end position="22"/>
    </location>
</feature>
<evidence type="ECO:0000256" key="5">
    <source>
        <dbReference type="ARBA" id="ARBA00022622"/>
    </source>
</evidence>
<keyword evidence="5" id="KW-0472">Membrane</keyword>
<dbReference type="GO" id="GO:0006869">
    <property type="term" value="P:lipid transport"/>
    <property type="evidence" value="ECO:0007669"/>
    <property type="project" value="InterPro"/>
</dbReference>
<keyword evidence="3" id="KW-0813">Transport</keyword>
<evidence type="ECO:0000256" key="6">
    <source>
        <dbReference type="ARBA" id="ARBA00022729"/>
    </source>
</evidence>
<keyword evidence="4" id="KW-1003">Cell membrane</keyword>
<evidence type="ECO:0000313" key="13">
    <source>
        <dbReference type="EMBL" id="KAK1359275.1"/>
    </source>
</evidence>
<dbReference type="SUPFAM" id="SSF47699">
    <property type="entry name" value="Bifunctional inhibitor/lipid-transfer protein/seed storage 2S albumin"/>
    <property type="match status" value="1"/>
</dbReference>
<keyword evidence="7" id="KW-0446">Lipid-binding</keyword>
<keyword evidence="9" id="KW-0325">Glycoprotein</keyword>
<evidence type="ECO:0000256" key="1">
    <source>
        <dbReference type="ARBA" id="ARBA00004609"/>
    </source>
</evidence>
<dbReference type="Gene3D" id="1.10.110.10">
    <property type="entry name" value="Plant lipid-transfer and hydrophobic proteins"/>
    <property type="match status" value="1"/>
</dbReference>
<dbReference type="InterPro" id="IPR036312">
    <property type="entry name" value="Bifun_inhib/LTP/seed_sf"/>
</dbReference>
<comment type="similarity">
    <text evidence="2">Belongs to the plant LTP family.</text>
</comment>
<keyword evidence="8" id="KW-1015">Disulfide bond</keyword>
<keyword evidence="10" id="KW-0449">Lipoprotein</keyword>
<dbReference type="InterPro" id="IPR000528">
    <property type="entry name" value="Plant_nsLTP"/>
</dbReference>
<evidence type="ECO:0000256" key="9">
    <source>
        <dbReference type="ARBA" id="ARBA00023180"/>
    </source>
</evidence>
<dbReference type="GO" id="GO:0098552">
    <property type="term" value="C:side of membrane"/>
    <property type="evidence" value="ECO:0007669"/>
    <property type="project" value="UniProtKB-KW"/>
</dbReference>
<dbReference type="PRINTS" id="PR00382">
    <property type="entry name" value="LIPIDTRNSFER"/>
</dbReference>
<evidence type="ECO:0000259" key="12">
    <source>
        <dbReference type="SMART" id="SM00499"/>
    </source>
</evidence>
<evidence type="ECO:0000256" key="2">
    <source>
        <dbReference type="ARBA" id="ARBA00009748"/>
    </source>
</evidence>
<keyword evidence="5" id="KW-0336">GPI-anchor</keyword>
<keyword evidence="6 11" id="KW-0732">Signal</keyword>
<keyword evidence="14" id="KW-1185">Reference proteome</keyword>
<name>A0AAD8H426_9APIA</name>
<feature type="chain" id="PRO_5042088112" evidence="11">
    <location>
        <begin position="23"/>
        <end position="179"/>
    </location>
</feature>
<dbReference type="GO" id="GO:0008289">
    <property type="term" value="F:lipid binding"/>
    <property type="evidence" value="ECO:0007669"/>
    <property type="project" value="UniProtKB-KW"/>
</dbReference>
<reference evidence="13" key="2">
    <citation type="submission" date="2023-05" db="EMBL/GenBank/DDBJ databases">
        <authorList>
            <person name="Schelkunov M.I."/>
        </authorList>
    </citation>
    <scope>NUCLEOTIDE SEQUENCE</scope>
    <source>
        <strain evidence="13">Hsosn_3</strain>
        <tissue evidence="13">Leaf</tissue>
    </source>
</reference>
<evidence type="ECO:0000256" key="8">
    <source>
        <dbReference type="ARBA" id="ARBA00023157"/>
    </source>
</evidence>
<proteinExistence type="inferred from homology"/>
<accession>A0AAD8H426</accession>
<evidence type="ECO:0000256" key="10">
    <source>
        <dbReference type="ARBA" id="ARBA00023288"/>
    </source>
</evidence>
<feature type="domain" description="Bifunctional inhibitor/plant lipid transfer protein/seed storage helical" evidence="12">
    <location>
        <begin position="34"/>
        <end position="112"/>
    </location>
</feature>
<dbReference type="SMART" id="SM00499">
    <property type="entry name" value="AAI"/>
    <property type="match status" value="1"/>
</dbReference>
<evidence type="ECO:0000256" key="4">
    <source>
        <dbReference type="ARBA" id="ARBA00022475"/>
    </source>
</evidence>
<dbReference type="CDD" id="cd00010">
    <property type="entry name" value="AAI_LTSS"/>
    <property type="match status" value="1"/>
</dbReference>
<dbReference type="InterPro" id="IPR016140">
    <property type="entry name" value="Bifunc_inhib/LTP/seed_store"/>
</dbReference>
<dbReference type="EMBL" id="JAUIZM010000010">
    <property type="protein sequence ID" value="KAK1359275.1"/>
    <property type="molecule type" value="Genomic_DNA"/>
</dbReference>
<dbReference type="AlphaFoldDB" id="A0AAD8H426"/>